<evidence type="ECO:0000256" key="7">
    <source>
        <dbReference type="ARBA" id="ARBA00022917"/>
    </source>
</evidence>
<dbReference type="AlphaFoldDB" id="A0AB34IGG9"/>
<dbReference type="InterPro" id="IPR002305">
    <property type="entry name" value="aa-tRNA-synth_Ic"/>
</dbReference>
<dbReference type="InterPro" id="IPR014729">
    <property type="entry name" value="Rossmann-like_a/b/a_fold"/>
</dbReference>
<dbReference type="Gene3D" id="3.40.50.620">
    <property type="entry name" value="HUPs"/>
    <property type="match status" value="2"/>
</dbReference>
<evidence type="ECO:0000256" key="2">
    <source>
        <dbReference type="ARBA" id="ARBA00005594"/>
    </source>
</evidence>
<dbReference type="SUPFAM" id="SSF52374">
    <property type="entry name" value="Nucleotidylyl transferase"/>
    <property type="match status" value="2"/>
</dbReference>
<dbReference type="GO" id="GO:0006437">
    <property type="term" value="P:tyrosyl-tRNA aminoacylation"/>
    <property type="evidence" value="ECO:0007669"/>
    <property type="project" value="TreeGrafter"/>
</dbReference>
<evidence type="ECO:0000256" key="5">
    <source>
        <dbReference type="ARBA" id="ARBA00022741"/>
    </source>
</evidence>
<evidence type="ECO:0000256" key="10">
    <source>
        <dbReference type="ARBA" id="ARBA00048248"/>
    </source>
</evidence>
<proteinExistence type="inferred from homology"/>
<dbReference type="InterPro" id="IPR050489">
    <property type="entry name" value="Tyr-tRNA_synthase"/>
</dbReference>
<keyword evidence="7" id="KW-0648">Protein biosynthesis</keyword>
<dbReference type="GO" id="GO:0005524">
    <property type="term" value="F:ATP binding"/>
    <property type="evidence" value="ECO:0007669"/>
    <property type="project" value="UniProtKB-KW"/>
</dbReference>
<dbReference type="EMBL" id="JBGBPQ010000026">
    <property type="protein sequence ID" value="KAL1499185.1"/>
    <property type="molecule type" value="Genomic_DNA"/>
</dbReference>
<evidence type="ECO:0000256" key="1">
    <source>
        <dbReference type="ARBA" id="ARBA00002025"/>
    </source>
</evidence>
<evidence type="ECO:0000256" key="8">
    <source>
        <dbReference type="ARBA" id="ARBA00023146"/>
    </source>
</evidence>
<comment type="function">
    <text evidence="1">Catalyzes the attachment of tyrosine to tRNA(Tyr) in a two-step reaction: tyrosine is first activated by ATP to form Tyr-AMP and then transferred to the acceptor end of tRNA(Tyr).</text>
</comment>
<name>A0AB34IGG9_PRYPA</name>
<evidence type="ECO:0000256" key="11">
    <source>
        <dbReference type="SAM" id="MobiDB-lite"/>
    </source>
</evidence>
<dbReference type="GO" id="GO:0004831">
    <property type="term" value="F:tyrosine-tRNA ligase activity"/>
    <property type="evidence" value="ECO:0007669"/>
    <property type="project" value="UniProtKB-EC"/>
</dbReference>
<comment type="catalytic activity">
    <reaction evidence="10">
        <text>tRNA(Tyr) + L-tyrosine + ATP = L-tyrosyl-tRNA(Tyr) + AMP + diphosphate + H(+)</text>
        <dbReference type="Rhea" id="RHEA:10220"/>
        <dbReference type="Rhea" id="RHEA-COMP:9706"/>
        <dbReference type="Rhea" id="RHEA-COMP:9707"/>
        <dbReference type="ChEBI" id="CHEBI:15378"/>
        <dbReference type="ChEBI" id="CHEBI:30616"/>
        <dbReference type="ChEBI" id="CHEBI:33019"/>
        <dbReference type="ChEBI" id="CHEBI:58315"/>
        <dbReference type="ChEBI" id="CHEBI:78442"/>
        <dbReference type="ChEBI" id="CHEBI:78536"/>
        <dbReference type="ChEBI" id="CHEBI:456215"/>
        <dbReference type="EC" id="6.1.1.1"/>
    </reaction>
</comment>
<evidence type="ECO:0000313" key="13">
    <source>
        <dbReference type="Proteomes" id="UP001515480"/>
    </source>
</evidence>
<keyword evidence="4" id="KW-0436">Ligase</keyword>
<feature type="region of interest" description="Disordered" evidence="11">
    <location>
        <begin position="22"/>
        <end position="46"/>
    </location>
</feature>
<dbReference type="NCBIfam" id="NF006330">
    <property type="entry name" value="PRK08560.1"/>
    <property type="match status" value="1"/>
</dbReference>
<evidence type="ECO:0000313" key="12">
    <source>
        <dbReference type="EMBL" id="KAL1499185.1"/>
    </source>
</evidence>
<organism evidence="12 13">
    <name type="scientific">Prymnesium parvum</name>
    <name type="common">Toxic golden alga</name>
    <dbReference type="NCBI Taxonomy" id="97485"/>
    <lineage>
        <taxon>Eukaryota</taxon>
        <taxon>Haptista</taxon>
        <taxon>Haptophyta</taxon>
        <taxon>Prymnesiophyceae</taxon>
        <taxon>Prymnesiales</taxon>
        <taxon>Prymnesiaceae</taxon>
        <taxon>Prymnesium</taxon>
    </lineage>
</organism>
<dbReference type="Pfam" id="PF00579">
    <property type="entry name" value="tRNA-synt_1b"/>
    <property type="match status" value="1"/>
</dbReference>
<keyword evidence="6" id="KW-0067">ATP-binding</keyword>
<evidence type="ECO:0000256" key="6">
    <source>
        <dbReference type="ARBA" id="ARBA00022840"/>
    </source>
</evidence>
<keyword evidence="8" id="KW-0030">Aminoacyl-tRNA synthetase</keyword>
<evidence type="ECO:0000256" key="9">
    <source>
        <dbReference type="ARBA" id="ARBA00033323"/>
    </source>
</evidence>
<comment type="caution">
    <text evidence="12">The sequence shown here is derived from an EMBL/GenBank/DDBJ whole genome shotgun (WGS) entry which is preliminary data.</text>
</comment>
<dbReference type="Proteomes" id="UP001515480">
    <property type="component" value="Unassembled WGS sequence"/>
</dbReference>
<dbReference type="EC" id="6.1.1.1" evidence="3"/>
<dbReference type="GO" id="GO:0005737">
    <property type="term" value="C:cytoplasm"/>
    <property type="evidence" value="ECO:0007669"/>
    <property type="project" value="TreeGrafter"/>
</dbReference>
<dbReference type="PANTHER" id="PTHR46264:SF4">
    <property type="entry name" value="TYROSINE--TRNA LIGASE, CYTOPLASMIC"/>
    <property type="match status" value="1"/>
</dbReference>
<dbReference type="PANTHER" id="PTHR46264">
    <property type="entry name" value="TYROSINE-TRNA LIGASE"/>
    <property type="match status" value="1"/>
</dbReference>
<keyword evidence="5" id="KW-0547">Nucleotide-binding</keyword>
<reference evidence="12 13" key="1">
    <citation type="journal article" date="2024" name="Science">
        <title>Giant polyketide synthase enzymes in the biosynthesis of giant marine polyether toxins.</title>
        <authorList>
            <person name="Fallon T.R."/>
            <person name="Shende V.V."/>
            <person name="Wierzbicki I.H."/>
            <person name="Pendleton A.L."/>
            <person name="Watervoot N.F."/>
            <person name="Auber R.P."/>
            <person name="Gonzalez D.J."/>
            <person name="Wisecaver J.H."/>
            <person name="Moore B.S."/>
        </authorList>
    </citation>
    <scope>NUCLEOTIDE SEQUENCE [LARGE SCALE GENOMIC DNA]</scope>
    <source>
        <strain evidence="12 13">12B1</strain>
    </source>
</reference>
<gene>
    <name evidence="12" type="ORF">AB1Y20_013694</name>
</gene>
<evidence type="ECO:0000256" key="3">
    <source>
        <dbReference type="ARBA" id="ARBA00013160"/>
    </source>
</evidence>
<evidence type="ECO:0000256" key="4">
    <source>
        <dbReference type="ARBA" id="ARBA00022598"/>
    </source>
</evidence>
<keyword evidence="13" id="KW-1185">Reference proteome</keyword>
<comment type="similarity">
    <text evidence="2">Belongs to the class-I aminoacyl-tRNA synthetase family.</text>
</comment>
<dbReference type="FunFam" id="3.40.50.620:FF:000085">
    <property type="entry name" value="Tyrosine--tRNA ligase 1 cytoplasmic"/>
    <property type="match status" value="1"/>
</dbReference>
<sequence length="756" mass="83223">MDTSLQRLDALIEAARGGAAPLALSQPTPASSPPVHQSPSTDASSADGVDAALERKYALIRSVGEECVSEGELRLLLSKKPNFILYDGFEPSGRMHIAQGIFKAMNVNKCTSAGGTFIFWVADWFALMNDKMGGDLERIKTVGEYLIRVWTAAGMDMSRVKFLWSSEEITKHAPAYWTQALDIARSFSVNRIKKCCQIMGRKEDTLTAAQILYPIMQCTDIFFLKADVCQLGVDQRKVNMLAREYCDAAGIKLKPVILSHHMLYGLAKGQEKMSKSTKDKDSAIFMEDSPEDVERKIMKAYCPREEGEVVAKPSEDSMQLIEDKLKNPCLDYVQHIVFAAPNAKFVAGSTTFASFEAVRDAFLTEKLSEEDLKKGLITALNRLLQPVREHFTTDPEAVRILTLISEWLAEPKDMRPCALRRLCVFDDSTLSWVVHAPLPTPQPTAAALLDTLRCLRAAPDSHRKVLWLPDWSAFCLNCLGGGKTPADDLRAIGAFNELFVAGLRALAPALMAEVKLVVQSQVLLTNPSDYWISVINAGRAFQLSRVLHAVGEPSPDAGHVLAALMHVADVLAVVNQAGTVLCCTPSHQLLAELAIEYVQAAVAGQAELCAPQLHVVPSVPLRLKADDGKWDPEAELLLLDSQADLQRKLKRAFCEPGNVEFCPPIVLAEEVILQYAPIARMVVTRKPENGGDLQFSSGEEIRNSFVKGDLHPGDLKPSVRDGVDAILDRVRKVVSSDKTLKDAEKELTKVLKRKKK</sequence>
<accession>A0AB34IGG9</accession>
<protein>
    <recommendedName>
        <fullName evidence="3">tyrosine--tRNA ligase</fullName>
        <ecNumber evidence="3">6.1.1.1</ecNumber>
    </recommendedName>
    <alternativeName>
        <fullName evidence="9">Tyrosyl-tRNA synthetase</fullName>
    </alternativeName>
</protein>
<feature type="compositionally biased region" description="Polar residues" evidence="11">
    <location>
        <begin position="25"/>
        <end position="44"/>
    </location>
</feature>